<evidence type="ECO:0000313" key="2">
    <source>
        <dbReference type="EMBL" id="MCT7977927.1"/>
    </source>
</evidence>
<dbReference type="Proteomes" id="UP001525961">
    <property type="component" value="Unassembled WGS sequence"/>
</dbReference>
<accession>A0ABT2N5S5</accession>
<dbReference type="PANTHER" id="PTHR40254">
    <property type="entry name" value="BLR0577 PROTEIN"/>
    <property type="match status" value="1"/>
</dbReference>
<feature type="domain" description="FAD-dependent urate hydroxylase HpyO/Asp monooxygenase CreE-like FAD/NAD(P)-binding" evidence="1">
    <location>
        <begin position="9"/>
        <end position="157"/>
    </location>
</feature>
<dbReference type="Pfam" id="PF13454">
    <property type="entry name" value="NAD_binding_9"/>
    <property type="match status" value="1"/>
</dbReference>
<protein>
    <submittedName>
        <fullName evidence="2">FAD/NAD(P)-binding protein</fullName>
    </submittedName>
</protein>
<organism evidence="2 3">
    <name type="scientific">Laspinema olomoucense D3b</name>
    <dbReference type="NCBI Taxonomy" id="2953688"/>
    <lineage>
        <taxon>Bacteria</taxon>
        <taxon>Bacillati</taxon>
        <taxon>Cyanobacteriota</taxon>
        <taxon>Cyanophyceae</taxon>
        <taxon>Oscillatoriophycideae</taxon>
        <taxon>Oscillatoriales</taxon>
        <taxon>Laspinemataceae</taxon>
        <taxon>Laspinema</taxon>
        <taxon>Laspinema olomoucense</taxon>
    </lineage>
</organism>
<name>A0ABT2N5S5_9CYAN</name>
<dbReference type="RefSeq" id="WP_261235353.1">
    <property type="nucleotide sequence ID" value="NZ_JAMXFA010000010.1"/>
</dbReference>
<dbReference type="InterPro" id="IPR036188">
    <property type="entry name" value="FAD/NAD-bd_sf"/>
</dbReference>
<dbReference type="InterPro" id="IPR038732">
    <property type="entry name" value="HpyO/CreE_NAD-binding"/>
</dbReference>
<evidence type="ECO:0000313" key="3">
    <source>
        <dbReference type="Proteomes" id="UP001525961"/>
    </source>
</evidence>
<dbReference type="EMBL" id="JAMXFA010000010">
    <property type="protein sequence ID" value="MCT7977927.1"/>
    <property type="molecule type" value="Genomic_DNA"/>
</dbReference>
<comment type="caution">
    <text evidence="2">The sequence shown here is derived from an EMBL/GenBank/DDBJ whole genome shotgun (WGS) entry which is preliminary data.</text>
</comment>
<keyword evidence="3" id="KW-1185">Reference proteome</keyword>
<sequence length="461" mass="51214">MENLPLEIAIVGGGLSGALVATHLLRSASQPLTLHLIEPRPDLGRGIAYGTNYSCHLLNVPAGKMSAFSEEPDDFLRWMVREKDPTVQADSFLPRQIYGEYIQGVLEQSAAVAAERVQFKPRTDEAIAVKPHLQGATVYLKSGETIDAHKIVLALGNFPPKDPPVHDARFYQSQRYISYPWSERALTGLNSSDAVLLIGSGLTMVDLAVALKEQGHTGTIYGVSRHGQLPHSHQFTSPYPAFLAPETAPKTLRGLFRQVREEVESSIARGDDWRSVIDSLRPITQQLWQQMSPGDRQRFLRHVRPYWEVHRHRVSPGVAETVGRMLDAGQLVLLAGRVHAYEEDAEGVKVSVSTRGTGHRKVLEVKRVINCTGSECDYRKFQHPLIVNLRSQNLIRPDPLALGLDVAENGAIRNSEGVVSQLFYTLGSPRKGGLWETTAVREIRQQAVELSRELLRSPQTD</sequence>
<proteinExistence type="predicted"/>
<dbReference type="PANTHER" id="PTHR40254:SF1">
    <property type="entry name" value="BLR0577 PROTEIN"/>
    <property type="match status" value="1"/>
</dbReference>
<dbReference type="Gene3D" id="3.50.50.60">
    <property type="entry name" value="FAD/NAD(P)-binding domain"/>
    <property type="match status" value="1"/>
</dbReference>
<dbReference type="SUPFAM" id="SSF51905">
    <property type="entry name" value="FAD/NAD(P)-binding domain"/>
    <property type="match status" value="1"/>
</dbReference>
<evidence type="ECO:0000259" key="1">
    <source>
        <dbReference type="Pfam" id="PF13454"/>
    </source>
</evidence>
<reference evidence="2 3" key="1">
    <citation type="journal article" date="2022" name="Front. Microbiol.">
        <title>High genomic differentiation and limited gene flow indicate recent cryptic speciation within the genus Laspinema (cyanobacteria).</title>
        <authorList>
            <person name="Stanojkovic A."/>
            <person name="Skoupy S."/>
            <person name="Skaloud P."/>
            <person name="Dvorak P."/>
        </authorList>
    </citation>
    <scope>NUCLEOTIDE SEQUENCE [LARGE SCALE GENOMIC DNA]</scope>
    <source>
        <strain evidence="2 3">D3b</strain>
    </source>
</reference>
<gene>
    <name evidence="2" type="ORF">NG792_09440</name>
</gene>
<dbReference type="InterPro" id="IPR052189">
    <property type="entry name" value="L-asp_N-monooxygenase_NS-form"/>
</dbReference>